<comment type="caution">
    <text evidence="1">The sequence shown here is derived from an EMBL/GenBank/DDBJ whole genome shotgun (WGS) entry which is preliminary data.</text>
</comment>
<dbReference type="RefSeq" id="WP_109263465.1">
    <property type="nucleotide sequence ID" value="NZ_QEWP01000003.1"/>
</dbReference>
<dbReference type="OrthoDB" id="1119552at2"/>
<keyword evidence="2" id="KW-1185">Reference proteome</keyword>
<dbReference type="AlphaFoldDB" id="A0A2U2BBI5"/>
<evidence type="ECO:0000313" key="2">
    <source>
        <dbReference type="Proteomes" id="UP000244956"/>
    </source>
</evidence>
<protein>
    <recommendedName>
        <fullName evidence="3">Na(+)-translocating NADH-quinone reductase subunit F</fullName>
    </recommendedName>
</protein>
<evidence type="ECO:0000313" key="1">
    <source>
        <dbReference type="EMBL" id="PWE00426.1"/>
    </source>
</evidence>
<accession>A0A2U2BBI5</accession>
<evidence type="ECO:0008006" key="3">
    <source>
        <dbReference type="Google" id="ProtNLM"/>
    </source>
</evidence>
<organism evidence="1 2">
    <name type="scientific">Marinilabilia rubra</name>
    <dbReference type="NCBI Taxonomy" id="2162893"/>
    <lineage>
        <taxon>Bacteria</taxon>
        <taxon>Pseudomonadati</taxon>
        <taxon>Bacteroidota</taxon>
        <taxon>Bacteroidia</taxon>
        <taxon>Marinilabiliales</taxon>
        <taxon>Marinilabiliaceae</taxon>
        <taxon>Marinilabilia</taxon>
    </lineage>
</organism>
<gene>
    <name evidence="1" type="ORF">DDZ16_05720</name>
</gene>
<reference evidence="1 2" key="1">
    <citation type="submission" date="2018-05" db="EMBL/GenBank/DDBJ databases">
        <title>Marinilabilia rubrum sp. nov., isolated from saltern sediment.</title>
        <authorList>
            <person name="Zhang R."/>
        </authorList>
    </citation>
    <scope>NUCLEOTIDE SEQUENCE [LARGE SCALE GENOMIC DNA]</scope>
    <source>
        <strain evidence="1 2">WTE16</strain>
    </source>
</reference>
<dbReference type="EMBL" id="QEWP01000003">
    <property type="protein sequence ID" value="PWE00426.1"/>
    <property type="molecule type" value="Genomic_DNA"/>
</dbReference>
<dbReference type="Proteomes" id="UP000244956">
    <property type="component" value="Unassembled WGS sequence"/>
</dbReference>
<name>A0A2U2BBI5_9BACT</name>
<proteinExistence type="predicted"/>
<sequence>MGQKKVMNAEELHFLGIKVVYKDLVDKGYEVLNVRREMDVDPQILARKDGLMLFIVVRTEAFPDMGVLKPGVAARVGMHANKHQAVCYFASVGIANANGDNDEEMAQPEVDGEYYINYKGLQPFPQ</sequence>